<dbReference type="GO" id="GO:0000105">
    <property type="term" value="P:L-histidine biosynthetic process"/>
    <property type="evidence" value="ECO:0007669"/>
    <property type="project" value="UniProtKB-UniRule"/>
</dbReference>
<reference evidence="8 9" key="1">
    <citation type="submission" date="2013-01" db="EMBL/GenBank/DDBJ databases">
        <title>The Genome Sequence of Butyricicoccus pullicaecorum 1.2.</title>
        <authorList>
            <consortium name="The Broad Institute Genome Sequencing Platform"/>
            <person name="Earl A."/>
            <person name="Ward D."/>
            <person name="Feldgarden M."/>
            <person name="Gevers D."/>
            <person name="Van Immerseel F."/>
            <person name="Eeckhaut V."/>
            <person name="Walker B."/>
            <person name="Young S.K."/>
            <person name="Zeng Q."/>
            <person name="Gargeya S."/>
            <person name="Fitzgerald M."/>
            <person name="Haas B."/>
            <person name="Abouelleil A."/>
            <person name="Alvarado L."/>
            <person name="Arachchi H.M."/>
            <person name="Berlin A.M."/>
            <person name="Chapman S.B."/>
            <person name="Dewar J."/>
            <person name="Goldberg J."/>
            <person name="Griggs A."/>
            <person name="Gujja S."/>
            <person name="Hansen M."/>
            <person name="Howarth C."/>
            <person name="Imamovic A."/>
            <person name="Larimer J."/>
            <person name="McCowan C."/>
            <person name="Murphy C."/>
            <person name="Neiman D."/>
            <person name="Pearson M."/>
            <person name="Priest M."/>
            <person name="Roberts A."/>
            <person name="Saif S."/>
            <person name="Shea T."/>
            <person name="Sisk P."/>
            <person name="Sykes S."/>
            <person name="Wortman J."/>
            <person name="Nusbaum C."/>
            <person name="Birren B."/>
        </authorList>
    </citation>
    <scope>NUCLEOTIDE SEQUENCE [LARGE SCALE GENOMIC DNA]</scope>
    <source>
        <strain evidence="8 9">1.2</strain>
    </source>
</reference>
<name>R8VYT6_9FIRM</name>
<dbReference type="NCBIfam" id="NF002114">
    <property type="entry name" value="PRK00951.2-4"/>
    <property type="match status" value="1"/>
</dbReference>
<keyword evidence="9" id="KW-1185">Reference proteome</keyword>
<dbReference type="PANTHER" id="PTHR23133:SF2">
    <property type="entry name" value="IMIDAZOLEGLYCEROL-PHOSPHATE DEHYDRATASE"/>
    <property type="match status" value="1"/>
</dbReference>
<protein>
    <recommendedName>
        <fullName evidence="2 6">Imidazoleglycerol-phosphate dehydratase</fullName>
        <shortName evidence="6">IGPD</shortName>
        <ecNumber evidence="6 7">4.2.1.19</ecNumber>
    </recommendedName>
</protein>
<evidence type="ECO:0000256" key="2">
    <source>
        <dbReference type="ARBA" id="ARBA00016664"/>
    </source>
</evidence>
<dbReference type="eggNOG" id="COG0131">
    <property type="taxonomic scope" value="Bacteria"/>
</dbReference>
<evidence type="ECO:0000256" key="7">
    <source>
        <dbReference type="RuleBase" id="RU000599"/>
    </source>
</evidence>
<dbReference type="PROSITE" id="PS00955">
    <property type="entry name" value="IGP_DEHYDRATASE_2"/>
    <property type="match status" value="1"/>
</dbReference>
<keyword evidence="4 6" id="KW-0368">Histidine biosynthesis</keyword>
<dbReference type="OrthoDB" id="9790411at2"/>
<dbReference type="CDD" id="cd07914">
    <property type="entry name" value="IGPD"/>
    <property type="match status" value="1"/>
</dbReference>
<evidence type="ECO:0000256" key="6">
    <source>
        <dbReference type="HAMAP-Rule" id="MF_00076"/>
    </source>
</evidence>
<dbReference type="PANTHER" id="PTHR23133">
    <property type="entry name" value="IMIDAZOLEGLYCEROL-PHOSPHATE DEHYDRATASE HIS7"/>
    <property type="match status" value="1"/>
</dbReference>
<dbReference type="NCBIfam" id="NF002111">
    <property type="entry name" value="PRK00951.2-1"/>
    <property type="match status" value="1"/>
</dbReference>
<proteinExistence type="inferred from homology"/>
<comment type="similarity">
    <text evidence="6 7">Belongs to the imidazoleglycerol-phosphate dehydratase family.</text>
</comment>
<evidence type="ECO:0000256" key="3">
    <source>
        <dbReference type="ARBA" id="ARBA00022605"/>
    </source>
</evidence>
<dbReference type="HAMAP" id="MF_00076">
    <property type="entry name" value="HisB"/>
    <property type="match status" value="1"/>
</dbReference>
<sequence length="197" mass="21351">MRGETTIRQATICRETKETQIALYLNLEGGERKIETGIGFFDHMLNSFAVHGGFGLILKCTGDLEVDGHHTVEDVGIALGQALARILGDRAGIARFGSSYVPMDEALGFCALDISGRPYLVYDAPMPQPMCGQYDTCLTVEFMRAFATHAGITLHLKSMYGDNAHHITEALYKALARALRQAVTETGGEVLSAKGVL</sequence>
<dbReference type="PATRIC" id="fig|1203606.4.peg.855"/>
<evidence type="ECO:0000313" key="8">
    <source>
        <dbReference type="EMBL" id="EOQ37865.1"/>
    </source>
</evidence>
<evidence type="ECO:0000313" key="9">
    <source>
        <dbReference type="Proteomes" id="UP000013981"/>
    </source>
</evidence>
<keyword evidence="6" id="KW-0963">Cytoplasm</keyword>
<comment type="pathway">
    <text evidence="1 6 7">Amino-acid biosynthesis; L-histidine biosynthesis; L-histidine from 5-phospho-alpha-D-ribose 1-diphosphate: step 6/9.</text>
</comment>
<comment type="caution">
    <text evidence="8">The sequence shown here is derived from an EMBL/GenBank/DDBJ whole genome shotgun (WGS) entry which is preliminary data.</text>
</comment>
<keyword evidence="3 6" id="KW-0028">Amino-acid biosynthesis</keyword>
<dbReference type="GO" id="GO:0004424">
    <property type="term" value="F:imidazoleglycerol-phosphate dehydratase activity"/>
    <property type="evidence" value="ECO:0007669"/>
    <property type="project" value="UniProtKB-UniRule"/>
</dbReference>
<accession>R8VYT6</accession>
<dbReference type="EC" id="4.2.1.19" evidence="6 7"/>
<comment type="subcellular location">
    <subcellularLocation>
        <location evidence="6 7">Cytoplasm</location>
    </subcellularLocation>
</comment>
<evidence type="ECO:0000256" key="5">
    <source>
        <dbReference type="ARBA" id="ARBA00023239"/>
    </source>
</evidence>
<dbReference type="Pfam" id="PF00475">
    <property type="entry name" value="IGPD"/>
    <property type="match status" value="1"/>
</dbReference>
<dbReference type="SUPFAM" id="SSF54211">
    <property type="entry name" value="Ribosomal protein S5 domain 2-like"/>
    <property type="match status" value="2"/>
</dbReference>
<evidence type="ECO:0000256" key="1">
    <source>
        <dbReference type="ARBA" id="ARBA00005047"/>
    </source>
</evidence>
<dbReference type="HOGENOM" id="CLU_044308_3_0_9"/>
<dbReference type="FunFam" id="3.30.230.40:FF:000003">
    <property type="entry name" value="Imidazoleglycerol-phosphate dehydratase HisB"/>
    <property type="match status" value="1"/>
</dbReference>
<dbReference type="GO" id="GO:0005737">
    <property type="term" value="C:cytoplasm"/>
    <property type="evidence" value="ECO:0007669"/>
    <property type="project" value="UniProtKB-SubCell"/>
</dbReference>
<dbReference type="RefSeq" id="WP_016147094.1">
    <property type="nucleotide sequence ID" value="NZ_KB976103.1"/>
</dbReference>
<dbReference type="InterPro" id="IPR000807">
    <property type="entry name" value="ImidazoleglycerolP_deHydtase"/>
</dbReference>
<evidence type="ECO:0000256" key="4">
    <source>
        <dbReference type="ARBA" id="ARBA00023102"/>
    </source>
</evidence>
<dbReference type="AlphaFoldDB" id="R8VYT6"/>
<dbReference type="Gene3D" id="3.30.230.40">
    <property type="entry name" value="Imidazole glycerol phosphate dehydratase, domain 1"/>
    <property type="match status" value="2"/>
</dbReference>
<keyword evidence="5 6" id="KW-0456">Lyase</keyword>
<dbReference type="InterPro" id="IPR020568">
    <property type="entry name" value="Ribosomal_Su5_D2-typ_SF"/>
</dbReference>
<dbReference type="InterPro" id="IPR020565">
    <property type="entry name" value="ImidazoleglycerP_deHydtase_CS"/>
</dbReference>
<gene>
    <name evidence="6" type="primary">hisB</name>
    <name evidence="8" type="ORF">HMPREF1526_00889</name>
</gene>
<dbReference type="FunFam" id="3.30.230.40:FF:000001">
    <property type="entry name" value="Imidazoleglycerol-phosphate dehydratase HisB"/>
    <property type="match status" value="1"/>
</dbReference>
<dbReference type="EMBL" id="AQOB01000004">
    <property type="protein sequence ID" value="EOQ37865.1"/>
    <property type="molecule type" value="Genomic_DNA"/>
</dbReference>
<organism evidence="8 9">
    <name type="scientific">Butyricicoccus pullicaecorum 1.2</name>
    <dbReference type="NCBI Taxonomy" id="1203606"/>
    <lineage>
        <taxon>Bacteria</taxon>
        <taxon>Bacillati</taxon>
        <taxon>Bacillota</taxon>
        <taxon>Clostridia</taxon>
        <taxon>Eubacteriales</taxon>
        <taxon>Butyricicoccaceae</taxon>
        <taxon>Butyricicoccus</taxon>
    </lineage>
</organism>
<dbReference type="PROSITE" id="PS00954">
    <property type="entry name" value="IGP_DEHYDRATASE_1"/>
    <property type="match status" value="1"/>
</dbReference>
<dbReference type="Proteomes" id="UP000013981">
    <property type="component" value="Unassembled WGS sequence"/>
</dbReference>
<dbReference type="UniPathway" id="UPA00031">
    <property type="reaction ID" value="UER00011"/>
</dbReference>
<dbReference type="InterPro" id="IPR038494">
    <property type="entry name" value="IGPD_sf"/>
</dbReference>
<comment type="catalytic activity">
    <reaction evidence="6 7">
        <text>D-erythro-1-(imidazol-4-yl)glycerol 3-phosphate = 3-(imidazol-4-yl)-2-oxopropyl phosphate + H2O</text>
        <dbReference type="Rhea" id="RHEA:11040"/>
        <dbReference type="ChEBI" id="CHEBI:15377"/>
        <dbReference type="ChEBI" id="CHEBI:57766"/>
        <dbReference type="ChEBI" id="CHEBI:58278"/>
        <dbReference type="EC" id="4.2.1.19"/>
    </reaction>
</comment>